<dbReference type="RefSeq" id="WP_353072033.1">
    <property type="nucleotide sequence ID" value="NZ_CP132938.1"/>
</dbReference>
<protein>
    <submittedName>
        <fullName evidence="7">Sigma-70 family RNA polymerase sigma factor</fullName>
    </submittedName>
</protein>
<dbReference type="InterPro" id="IPR014284">
    <property type="entry name" value="RNA_pol_sigma-70_dom"/>
</dbReference>
<dbReference type="SUPFAM" id="SSF88659">
    <property type="entry name" value="Sigma3 and sigma4 domains of RNA polymerase sigma factors"/>
    <property type="match status" value="1"/>
</dbReference>
<dbReference type="GO" id="GO:0016987">
    <property type="term" value="F:sigma factor activity"/>
    <property type="evidence" value="ECO:0007669"/>
    <property type="project" value="UniProtKB-KW"/>
</dbReference>
<dbReference type="InterPro" id="IPR013325">
    <property type="entry name" value="RNA_pol_sigma_r2"/>
</dbReference>
<evidence type="ECO:0000259" key="5">
    <source>
        <dbReference type="Pfam" id="PF04542"/>
    </source>
</evidence>
<evidence type="ECO:0000256" key="2">
    <source>
        <dbReference type="ARBA" id="ARBA00023015"/>
    </source>
</evidence>
<sequence length="222" mass="25025">MRQIQCTPEGEIPFGTLSLQGDQALAGFEQLAMPLSHSLYNFARWLAHNQHDAEDLVQETYLKALRSFASFEPGSNFQAWMFKILKNTFLTACSKQEHRTTIPIDMEKNSWALPATSDTPESLLIEHFDIDAVRSAIEQLSATHREVILLCDVEEASYREIAEILSIPIGTVMSRLARARKALCELLGRAPPVNHSRAAWFVPSKCARRMLELPKQKEDSGL</sequence>
<dbReference type="KEGG" id="tgi:RBB81_21040"/>
<keyword evidence="4" id="KW-0804">Transcription</keyword>
<gene>
    <name evidence="7" type="ORF">RBB81_21040</name>
</gene>
<dbReference type="NCBIfam" id="TIGR02937">
    <property type="entry name" value="sigma70-ECF"/>
    <property type="match status" value="1"/>
</dbReference>
<dbReference type="EMBL" id="CP132938">
    <property type="protein sequence ID" value="XCB22037.1"/>
    <property type="molecule type" value="Genomic_DNA"/>
</dbReference>
<dbReference type="Gene3D" id="1.10.1740.10">
    <property type="match status" value="1"/>
</dbReference>
<keyword evidence="2" id="KW-0805">Transcription regulation</keyword>
<dbReference type="Gene3D" id="1.10.10.10">
    <property type="entry name" value="Winged helix-like DNA-binding domain superfamily/Winged helix DNA-binding domain"/>
    <property type="match status" value="1"/>
</dbReference>
<evidence type="ECO:0000313" key="7">
    <source>
        <dbReference type="EMBL" id="XCB22037.1"/>
    </source>
</evidence>
<dbReference type="Pfam" id="PF04542">
    <property type="entry name" value="Sigma70_r2"/>
    <property type="match status" value="1"/>
</dbReference>
<dbReference type="PANTHER" id="PTHR43133">
    <property type="entry name" value="RNA POLYMERASE ECF-TYPE SIGMA FACTO"/>
    <property type="match status" value="1"/>
</dbReference>
<name>A0AAU7YZW8_9BACT</name>
<proteinExistence type="inferred from homology"/>
<dbReference type="AlphaFoldDB" id="A0AAU7YZW8"/>
<dbReference type="InterPro" id="IPR013249">
    <property type="entry name" value="RNA_pol_sigma70_r4_t2"/>
</dbReference>
<feature type="domain" description="RNA polymerase sigma-70 region 2" evidence="5">
    <location>
        <begin position="38"/>
        <end position="97"/>
    </location>
</feature>
<dbReference type="CDD" id="cd06171">
    <property type="entry name" value="Sigma70_r4"/>
    <property type="match status" value="1"/>
</dbReference>
<dbReference type="GO" id="GO:0003677">
    <property type="term" value="F:DNA binding"/>
    <property type="evidence" value="ECO:0007669"/>
    <property type="project" value="InterPro"/>
</dbReference>
<dbReference type="Pfam" id="PF08281">
    <property type="entry name" value="Sigma70_r4_2"/>
    <property type="match status" value="1"/>
</dbReference>
<keyword evidence="3" id="KW-0731">Sigma factor</keyword>
<evidence type="ECO:0000259" key="6">
    <source>
        <dbReference type="Pfam" id="PF08281"/>
    </source>
</evidence>
<dbReference type="SUPFAM" id="SSF88946">
    <property type="entry name" value="Sigma2 domain of RNA polymerase sigma factors"/>
    <property type="match status" value="1"/>
</dbReference>
<evidence type="ECO:0000256" key="3">
    <source>
        <dbReference type="ARBA" id="ARBA00023082"/>
    </source>
</evidence>
<evidence type="ECO:0000256" key="4">
    <source>
        <dbReference type="ARBA" id="ARBA00023163"/>
    </source>
</evidence>
<reference evidence="7" key="2">
    <citation type="journal article" date="2024" name="Environ. Microbiol.">
        <title>Genome analysis and description of Tunturibacter gen. nov. expands the diversity of Terriglobia in tundra soils.</title>
        <authorList>
            <person name="Messyasz A."/>
            <person name="Mannisto M.K."/>
            <person name="Kerkhof L.J."/>
            <person name="Haggblom M.M."/>
        </authorList>
    </citation>
    <scope>NUCLEOTIDE SEQUENCE</scope>
    <source>
        <strain evidence="7">M8UP39</strain>
    </source>
</reference>
<dbReference type="PANTHER" id="PTHR43133:SF25">
    <property type="entry name" value="RNA POLYMERASE SIGMA FACTOR RFAY-RELATED"/>
    <property type="match status" value="1"/>
</dbReference>
<feature type="domain" description="RNA polymerase sigma factor 70 region 4 type 2" evidence="6">
    <location>
        <begin position="131"/>
        <end position="183"/>
    </location>
</feature>
<comment type="similarity">
    <text evidence="1">Belongs to the sigma-70 factor family. ECF subfamily.</text>
</comment>
<evidence type="ECO:0000256" key="1">
    <source>
        <dbReference type="ARBA" id="ARBA00010641"/>
    </source>
</evidence>
<dbReference type="InterPro" id="IPR013324">
    <property type="entry name" value="RNA_pol_sigma_r3/r4-like"/>
</dbReference>
<organism evidence="7">
    <name type="scientific">Tunturiibacter gelidiferens</name>
    <dbReference type="NCBI Taxonomy" id="3069689"/>
    <lineage>
        <taxon>Bacteria</taxon>
        <taxon>Pseudomonadati</taxon>
        <taxon>Acidobacteriota</taxon>
        <taxon>Terriglobia</taxon>
        <taxon>Terriglobales</taxon>
        <taxon>Acidobacteriaceae</taxon>
        <taxon>Tunturiibacter</taxon>
    </lineage>
</organism>
<accession>A0AAU7YZW8</accession>
<dbReference type="InterPro" id="IPR036388">
    <property type="entry name" value="WH-like_DNA-bd_sf"/>
</dbReference>
<dbReference type="InterPro" id="IPR007627">
    <property type="entry name" value="RNA_pol_sigma70_r2"/>
</dbReference>
<dbReference type="InterPro" id="IPR039425">
    <property type="entry name" value="RNA_pol_sigma-70-like"/>
</dbReference>
<dbReference type="GO" id="GO:0006352">
    <property type="term" value="P:DNA-templated transcription initiation"/>
    <property type="evidence" value="ECO:0007669"/>
    <property type="project" value="InterPro"/>
</dbReference>
<reference evidence="7" key="1">
    <citation type="submission" date="2023-08" db="EMBL/GenBank/DDBJ databases">
        <authorList>
            <person name="Messyasz A."/>
            <person name="Mannisto M.K."/>
            <person name="Kerkhof L.J."/>
            <person name="Haggblom M."/>
        </authorList>
    </citation>
    <scope>NUCLEOTIDE SEQUENCE</scope>
    <source>
        <strain evidence="7">M8UP39</strain>
    </source>
</reference>